<dbReference type="InterPro" id="IPR001680">
    <property type="entry name" value="WD40_rpt"/>
</dbReference>
<evidence type="ECO:0000313" key="4">
    <source>
        <dbReference type="Proteomes" id="UP001620645"/>
    </source>
</evidence>
<accession>A0ABD2JLE6</accession>
<feature type="region of interest" description="Disordered" evidence="2">
    <location>
        <begin position="1239"/>
        <end position="1291"/>
    </location>
</feature>
<reference evidence="3 4" key="1">
    <citation type="submission" date="2024-10" db="EMBL/GenBank/DDBJ databases">
        <authorList>
            <person name="Kim D."/>
        </authorList>
    </citation>
    <scope>NUCLEOTIDE SEQUENCE [LARGE SCALE GENOMIC DNA]</scope>
    <source>
        <strain evidence="3">Taebaek</strain>
    </source>
</reference>
<dbReference type="SMART" id="SM00320">
    <property type="entry name" value="WD40"/>
    <property type="match status" value="6"/>
</dbReference>
<dbReference type="InterPro" id="IPR036322">
    <property type="entry name" value="WD40_repeat_dom_sf"/>
</dbReference>
<feature type="compositionally biased region" description="Polar residues" evidence="2">
    <location>
        <begin position="1249"/>
        <end position="1263"/>
    </location>
</feature>
<dbReference type="PANTHER" id="PTHR44099">
    <property type="entry name" value="RABCONNECTIN-3B, ISOFORM A"/>
    <property type="match status" value="1"/>
</dbReference>
<dbReference type="SUPFAM" id="SSF50960">
    <property type="entry name" value="TolB, C-terminal domain"/>
    <property type="match status" value="1"/>
</dbReference>
<dbReference type="Proteomes" id="UP001620645">
    <property type="component" value="Unassembled WGS sequence"/>
</dbReference>
<name>A0ABD2JLE6_HETSC</name>
<evidence type="ECO:0000256" key="2">
    <source>
        <dbReference type="SAM" id="MobiDB-lite"/>
    </source>
</evidence>
<sequence length="1682" mass="182875">MTISERINSFGANSLLLPVVLWGPKAPKSRIVRISSVQNGRIILTGSIDGQLMQWVVDEALGWIQPQMVLLAHESAISCISPICRSNTSKFVTCSEDGTVCLWDSIDGRVIDSVKSNFIHRTIKPYTLKNGAQNVLFCIGDYADVIVLHPYDLNVLFTLGSKIEPEWTASIALATPMDVLVGTSLSGIVKLWSLHNVDPKDSGASVSFECESKVLATGADGVKSIVCSPKNLRMMLIVCGNSWQIIDPSTLDQLIVSECAIEALDGVIVDIDKVAIAFADSTIVLFQLPRKKLCGRQIREKFGENPTNVFNIEQAFVFALLKGTLSTPLKPSLTPVQFFFDESRNSDKKVVVAYRVDEQGAISMWHIPNNLDFLVNEFIRHRRPIVYEPTIKQHISEAWARLVPPPPTLVDTEDDERIVTATIYVGTQGKLFHGRDDGSIMMMNACHAIMAQLLEGFSDDCAPFRLLSDGHSARVICFSYPFADSARYDPNLLLSGGADFAVCVWNITTGERMHRFCCQGGPIRRFLIPPPNCSTRVLHSVCAIADDNSAALLSLKELKCILLASRQQFPIVDVRWRPLDDFLLLRCEDSSVYVWQIETANLDRIVAGLTTDEVMDATGEQQLVAISAENGDDAVENGQQQMLAGATSQTVQMLRALKQHRNIAALGKIAGAPFFDAKNASASANALADHLSASVELLIRLSPPMEVLHLRNCSDKAHLVLFNIDSLITGLLLLDYELCATESEDGGANFAATVPPLPPNIECLSGAGTDSGRALLNTLISRRIAAASSPLHHHPHQQDNGIAADHCHPHFDGGGAFPSGLVSAARNAAACANPRATCVGGGASLLSPTFLVQQQSLYMDTAKLLVSLLHGWDLDEEVDRACMHNLKLCRPKLPICFGTITKKGNLSLYTPHCSGKIAALDDFSYKYFSRSIHWHESRALTTAHLLSVVALSNTLMTLKSKSNQLAIKKPPLKRTSSIKSTDFLPENECQLIRQGWSNVAALHCVLLPELIRPSDAYATPRIDLLARKWQDNCIEIRDAAQALLIRELTRMGGDGRRRLIERWSNFLPTLLDPSISIFGTHFGGAGTTSQLSTITSGACAVAAHHSHGNNTTNNIGTLQDNHHQHHVAFVEEKPSPVMLKTTTGHQHHHLHHHLSATGSFFQMDSTVANSSNSVASSTASSTTTTTATAVMKLVPPPRPAVPPIPPRTVSSGALPSLLPPSSMVGAECGGGGGATTATVVDTSGIGNDMPNNCRSSPRSSLTSNNKHNQHHQHKHFSVSQQQQQQQLAASSSLASSSAAQCNSSSLSSLDDPYQQCASSTAIANKLQEDQMLLCGGVHQVHRNQATAIVLLGAMGAEFPSDLQRNTDLCRATALSLLELLLVPESPLLPANSPLRRAAIDLLGRGFVLWQPHLDLSKTILGLLNLASAAAGVDEEKSDFCCFPTKADACKTARHALSLIALSRPQALITTLSTEVARYNAVAQHQTIQHTIQSPLMRARHEVLRLLEQLSDKQYNFVVDLIIPVGEVLVHCLDLSLLKQRSLFELFPAIAKFYMVAYCPNTRRLAFGGKNGAIIVHELRASKAQTVQAHRAPITALAFSLDGKYLAAYAAQDAKISFWQTQQTFLGMGQSQIRCTKSVPAPGEFPVISPGGSYQPFRARLVWINSKSLTLMLPNGKENRFTI</sequence>
<evidence type="ECO:0000313" key="3">
    <source>
        <dbReference type="EMBL" id="KAL3091314.1"/>
    </source>
</evidence>
<dbReference type="SUPFAM" id="SSF50978">
    <property type="entry name" value="WD40 repeat-like"/>
    <property type="match status" value="2"/>
</dbReference>
<organism evidence="3 4">
    <name type="scientific">Heterodera schachtii</name>
    <name type="common">Sugarbeet cyst nematode worm</name>
    <name type="synonym">Tylenchus schachtii</name>
    <dbReference type="NCBI Taxonomy" id="97005"/>
    <lineage>
        <taxon>Eukaryota</taxon>
        <taxon>Metazoa</taxon>
        <taxon>Ecdysozoa</taxon>
        <taxon>Nematoda</taxon>
        <taxon>Chromadorea</taxon>
        <taxon>Rhabditida</taxon>
        <taxon>Tylenchina</taxon>
        <taxon>Tylenchomorpha</taxon>
        <taxon>Tylenchoidea</taxon>
        <taxon>Heteroderidae</taxon>
        <taxon>Heteroderinae</taxon>
        <taxon>Heterodera</taxon>
    </lineage>
</organism>
<keyword evidence="4" id="KW-1185">Reference proteome</keyword>
<dbReference type="Pfam" id="PF00400">
    <property type="entry name" value="WD40"/>
    <property type="match status" value="2"/>
</dbReference>
<feature type="compositionally biased region" description="Low complexity" evidence="2">
    <location>
        <begin position="1277"/>
        <end position="1291"/>
    </location>
</feature>
<dbReference type="EMBL" id="JBICCN010000132">
    <property type="protein sequence ID" value="KAL3091314.1"/>
    <property type="molecule type" value="Genomic_DNA"/>
</dbReference>
<dbReference type="InterPro" id="IPR049916">
    <property type="entry name" value="WDR72-like"/>
</dbReference>
<gene>
    <name evidence="3" type="ORF">niasHS_007107</name>
</gene>
<evidence type="ECO:0000256" key="1">
    <source>
        <dbReference type="PROSITE-ProRule" id="PRU00221"/>
    </source>
</evidence>
<evidence type="ECO:0008006" key="5">
    <source>
        <dbReference type="Google" id="ProtNLM"/>
    </source>
</evidence>
<feature type="repeat" description="WD" evidence="1">
    <location>
        <begin position="489"/>
        <end position="515"/>
    </location>
</feature>
<dbReference type="Gene3D" id="2.130.10.10">
    <property type="entry name" value="YVTN repeat-like/Quinoprotein amine dehydrogenase"/>
    <property type="match status" value="3"/>
</dbReference>
<dbReference type="PROSITE" id="PS50082">
    <property type="entry name" value="WD_REPEATS_2"/>
    <property type="match status" value="1"/>
</dbReference>
<feature type="region of interest" description="Disordered" evidence="2">
    <location>
        <begin position="1193"/>
        <end position="1215"/>
    </location>
</feature>
<dbReference type="InterPro" id="IPR015943">
    <property type="entry name" value="WD40/YVTN_repeat-like_dom_sf"/>
</dbReference>
<feature type="compositionally biased region" description="Basic residues" evidence="2">
    <location>
        <begin position="1267"/>
        <end position="1276"/>
    </location>
</feature>
<proteinExistence type="predicted"/>
<keyword evidence="1" id="KW-0853">WD repeat</keyword>
<protein>
    <recommendedName>
        <fullName evidence="5">WD repeat-containing protein 7</fullName>
    </recommendedName>
</protein>
<feature type="compositionally biased region" description="Pro residues" evidence="2">
    <location>
        <begin position="1194"/>
        <end position="1206"/>
    </location>
</feature>
<comment type="caution">
    <text evidence="3">The sequence shown here is derived from an EMBL/GenBank/DDBJ whole genome shotgun (WGS) entry which is preliminary data.</text>
</comment>
<dbReference type="PANTHER" id="PTHR44099:SF4">
    <property type="entry name" value="RABCONNECTIN-3B, ISOFORM A"/>
    <property type="match status" value="1"/>
</dbReference>